<sequence>MFSSSACWASTSSNFLSINSIPPSFSIILAACLVKYRGFSVIVGSDTKMLTPAIRTKNSHDTTGNFTNSAQQSSHRQIHPSHC</sequence>
<reference evidence="2" key="2">
    <citation type="submission" date="2021-02" db="EMBL/GenBank/DDBJ databases">
        <authorList>
            <person name="Kimball J.A."/>
            <person name="Haas M.W."/>
            <person name="Macchietto M."/>
            <person name="Kono T."/>
            <person name="Duquette J."/>
            <person name="Shao M."/>
        </authorList>
    </citation>
    <scope>NUCLEOTIDE SEQUENCE</scope>
    <source>
        <tissue evidence="2">Fresh leaf tissue</tissue>
    </source>
</reference>
<evidence type="ECO:0000313" key="2">
    <source>
        <dbReference type="EMBL" id="KAG8095527.1"/>
    </source>
</evidence>
<organism evidence="2 3">
    <name type="scientific">Zizania palustris</name>
    <name type="common">Northern wild rice</name>
    <dbReference type="NCBI Taxonomy" id="103762"/>
    <lineage>
        <taxon>Eukaryota</taxon>
        <taxon>Viridiplantae</taxon>
        <taxon>Streptophyta</taxon>
        <taxon>Embryophyta</taxon>
        <taxon>Tracheophyta</taxon>
        <taxon>Spermatophyta</taxon>
        <taxon>Magnoliopsida</taxon>
        <taxon>Liliopsida</taxon>
        <taxon>Poales</taxon>
        <taxon>Poaceae</taxon>
        <taxon>BOP clade</taxon>
        <taxon>Oryzoideae</taxon>
        <taxon>Oryzeae</taxon>
        <taxon>Zizaniinae</taxon>
        <taxon>Zizania</taxon>
    </lineage>
</organism>
<accession>A0A8J5WXY3</accession>
<protein>
    <submittedName>
        <fullName evidence="2">Uncharacterized protein</fullName>
    </submittedName>
</protein>
<feature type="region of interest" description="Disordered" evidence="1">
    <location>
        <begin position="56"/>
        <end position="83"/>
    </location>
</feature>
<evidence type="ECO:0000256" key="1">
    <source>
        <dbReference type="SAM" id="MobiDB-lite"/>
    </source>
</evidence>
<feature type="compositionally biased region" description="Polar residues" evidence="1">
    <location>
        <begin position="61"/>
        <end position="75"/>
    </location>
</feature>
<dbReference type="EMBL" id="JAAALK010000080">
    <property type="protein sequence ID" value="KAG8095527.1"/>
    <property type="molecule type" value="Genomic_DNA"/>
</dbReference>
<name>A0A8J5WXY3_ZIZPA</name>
<evidence type="ECO:0000313" key="3">
    <source>
        <dbReference type="Proteomes" id="UP000729402"/>
    </source>
</evidence>
<comment type="caution">
    <text evidence="2">The sequence shown here is derived from an EMBL/GenBank/DDBJ whole genome shotgun (WGS) entry which is preliminary data.</text>
</comment>
<dbReference type="Proteomes" id="UP000729402">
    <property type="component" value="Unassembled WGS sequence"/>
</dbReference>
<proteinExistence type="predicted"/>
<gene>
    <name evidence="2" type="ORF">GUJ93_ZPchr0012g20178</name>
</gene>
<dbReference type="AlphaFoldDB" id="A0A8J5WXY3"/>
<keyword evidence="3" id="KW-1185">Reference proteome</keyword>
<reference evidence="2" key="1">
    <citation type="journal article" date="2021" name="bioRxiv">
        <title>Whole Genome Assembly and Annotation of Northern Wild Rice, Zizania palustris L., Supports a Whole Genome Duplication in the Zizania Genus.</title>
        <authorList>
            <person name="Haas M."/>
            <person name="Kono T."/>
            <person name="Macchietto M."/>
            <person name="Millas R."/>
            <person name="McGilp L."/>
            <person name="Shao M."/>
            <person name="Duquette J."/>
            <person name="Hirsch C.N."/>
            <person name="Kimball J."/>
        </authorList>
    </citation>
    <scope>NUCLEOTIDE SEQUENCE</scope>
    <source>
        <tissue evidence="2">Fresh leaf tissue</tissue>
    </source>
</reference>